<gene>
    <name evidence="3" type="primary">LOC107074037</name>
</gene>
<dbReference type="GeneID" id="107074037"/>
<evidence type="ECO:0000313" key="3">
    <source>
        <dbReference type="RefSeq" id="XP_015190539.1"/>
    </source>
</evidence>
<sequence length="184" mass="21070">MILDPMKFIVVVVTPMGPVGLLGRSAARRSASQGPWDFLQSNAKEIYERVLKVYKDSSPSISTVERWVAEFKRGRTNLEDDLRQGRPKTATKPEIVEKIQDIVLKNRRVTERDLVAAQGISLGNVSNILTEVLGFKKLCAQWVPHSLTMEQKHIRMRLSQQHLERFRKNKVDFVRHIVDLGLLL</sequence>
<feature type="domain" description="Mos1 transposase HTH" evidence="1">
    <location>
        <begin position="41"/>
        <end position="74"/>
    </location>
</feature>
<keyword evidence="2" id="KW-1185">Reference proteome</keyword>
<organism evidence="2 3">
    <name type="scientific">Polistes dominula</name>
    <name type="common">European paper wasp</name>
    <name type="synonym">Vespa dominula</name>
    <dbReference type="NCBI Taxonomy" id="743375"/>
    <lineage>
        <taxon>Eukaryota</taxon>
        <taxon>Metazoa</taxon>
        <taxon>Ecdysozoa</taxon>
        <taxon>Arthropoda</taxon>
        <taxon>Hexapoda</taxon>
        <taxon>Insecta</taxon>
        <taxon>Pterygota</taxon>
        <taxon>Neoptera</taxon>
        <taxon>Endopterygota</taxon>
        <taxon>Hymenoptera</taxon>
        <taxon>Apocrita</taxon>
        <taxon>Aculeata</taxon>
        <taxon>Vespoidea</taxon>
        <taxon>Vespidae</taxon>
        <taxon>Polistinae</taxon>
        <taxon>Polistini</taxon>
        <taxon>Polistes</taxon>
    </lineage>
</organism>
<reference evidence="3" key="1">
    <citation type="submission" date="2025-08" db="UniProtKB">
        <authorList>
            <consortium name="RefSeq"/>
        </authorList>
    </citation>
    <scope>IDENTIFICATION</scope>
    <source>
        <tissue evidence="3">Whole body</tissue>
    </source>
</reference>
<proteinExistence type="predicted"/>
<name>A0ABM1JDK1_POLDO</name>
<accession>A0ABM1JDK1</accession>
<dbReference type="Proteomes" id="UP000694924">
    <property type="component" value="Unplaced"/>
</dbReference>
<protein>
    <recommendedName>
        <fullName evidence="1">Mos1 transposase HTH domain-containing protein</fullName>
    </recommendedName>
</protein>
<dbReference type="PANTHER" id="PTHR46060">
    <property type="entry name" value="MARINER MOS1 TRANSPOSASE-LIKE PROTEIN"/>
    <property type="match status" value="1"/>
</dbReference>
<evidence type="ECO:0000313" key="2">
    <source>
        <dbReference type="Proteomes" id="UP000694924"/>
    </source>
</evidence>
<dbReference type="RefSeq" id="XP_015190539.1">
    <property type="nucleotide sequence ID" value="XM_015335053.1"/>
</dbReference>
<dbReference type="InterPro" id="IPR041426">
    <property type="entry name" value="Mos1_HTH"/>
</dbReference>
<dbReference type="PANTHER" id="PTHR46060:SF1">
    <property type="entry name" value="MARINER MOS1 TRANSPOSASE-LIKE PROTEIN"/>
    <property type="match status" value="1"/>
</dbReference>
<dbReference type="Pfam" id="PF17906">
    <property type="entry name" value="HTH_48"/>
    <property type="match status" value="1"/>
</dbReference>
<evidence type="ECO:0000259" key="1">
    <source>
        <dbReference type="Pfam" id="PF17906"/>
    </source>
</evidence>
<dbReference type="InterPro" id="IPR052709">
    <property type="entry name" value="Transposase-MT_Hybrid"/>
</dbReference>